<dbReference type="InterPro" id="IPR043128">
    <property type="entry name" value="Rev_trsase/Diguanyl_cyclase"/>
</dbReference>
<dbReference type="SUPFAM" id="SSF56672">
    <property type="entry name" value="DNA/RNA polymerases"/>
    <property type="match status" value="1"/>
</dbReference>
<evidence type="ECO:0000256" key="12">
    <source>
        <dbReference type="ARBA" id="ARBA00023125"/>
    </source>
</evidence>
<keyword evidence="6 15" id="KW-0548">Nucleotidyltransferase</keyword>
<dbReference type="GO" id="GO:0005829">
    <property type="term" value="C:cytosol"/>
    <property type="evidence" value="ECO:0007669"/>
    <property type="project" value="TreeGrafter"/>
</dbReference>
<keyword evidence="13 15" id="KW-0234">DNA repair</keyword>
<comment type="subcellular location">
    <subcellularLocation>
        <location evidence="1 15">Cytoplasm</location>
    </subcellularLocation>
</comment>
<dbReference type="PATRIC" id="fig|652.5.peg.1096"/>
<dbReference type="GO" id="GO:0003887">
    <property type="term" value="F:DNA-directed DNA polymerase activity"/>
    <property type="evidence" value="ECO:0007669"/>
    <property type="project" value="UniProtKB-UniRule"/>
</dbReference>
<dbReference type="InterPro" id="IPR043502">
    <property type="entry name" value="DNA/RNA_pol_sf"/>
</dbReference>
<dbReference type="GO" id="GO:0009432">
    <property type="term" value="P:SOS response"/>
    <property type="evidence" value="ECO:0007669"/>
    <property type="project" value="TreeGrafter"/>
</dbReference>
<dbReference type="Proteomes" id="UP000058114">
    <property type="component" value="Chromosome"/>
</dbReference>
<proteinExistence type="inferred from homology"/>
<dbReference type="InterPro" id="IPR001126">
    <property type="entry name" value="UmuC"/>
</dbReference>
<dbReference type="PANTHER" id="PTHR11076:SF33">
    <property type="entry name" value="DNA POLYMERASE KAPPA"/>
    <property type="match status" value="1"/>
</dbReference>
<keyword evidence="9 15" id="KW-0227">DNA damage</keyword>
<comment type="cofactor">
    <cofactor evidence="15">
        <name>Mg(2+)</name>
        <dbReference type="ChEBI" id="CHEBI:18420"/>
    </cofactor>
    <text evidence="15">Binds 2 magnesium ions per subunit.</text>
</comment>
<comment type="similarity">
    <text evidence="2 15">Belongs to the DNA polymerase type-Y family.</text>
</comment>
<dbReference type="KEGG" id="asr:WL1483_4226"/>
<evidence type="ECO:0000256" key="11">
    <source>
        <dbReference type="ARBA" id="ARBA00022932"/>
    </source>
</evidence>
<evidence type="ECO:0000256" key="13">
    <source>
        <dbReference type="ARBA" id="ARBA00023204"/>
    </source>
</evidence>
<dbReference type="GO" id="GO:0006261">
    <property type="term" value="P:DNA-templated DNA replication"/>
    <property type="evidence" value="ECO:0007669"/>
    <property type="project" value="UniProtKB-UniRule"/>
</dbReference>
<name>A0A0S2SPG7_9GAMM</name>
<keyword evidence="12 15" id="KW-0238">DNA-binding</keyword>
<keyword evidence="3 15" id="KW-0515">Mutator protein</keyword>
<feature type="binding site" evidence="15">
    <location>
        <position position="9"/>
    </location>
    <ligand>
        <name>Mg(2+)</name>
        <dbReference type="ChEBI" id="CHEBI:18420"/>
    </ligand>
</feature>
<gene>
    <name evidence="15 17" type="primary">dinB</name>
    <name evidence="17" type="ORF">WL1483_4226</name>
</gene>
<evidence type="ECO:0000256" key="6">
    <source>
        <dbReference type="ARBA" id="ARBA00022695"/>
    </source>
</evidence>
<reference evidence="17 18" key="2">
    <citation type="journal article" date="2016" name="Genome Announc.">
        <title>Complete Genome Sequence of the Highly Virulent Aeromonas schubertii Strain WL1483, Isolated from Diseased Snakehead Fish (Channa argus) in China.</title>
        <authorList>
            <person name="Liu L."/>
            <person name="Li N."/>
            <person name="Zhang D."/>
            <person name="Fu X."/>
            <person name="Shi C."/>
            <person name="Lin Q."/>
            <person name="Hao G."/>
        </authorList>
    </citation>
    <scope>NUCLEOTIDE SEQUENCE [LARGE SCALE GENOMIC DNA]</scope>
    <source>
        <strain evidence="17 18">WL1483</strain>
    </source>
</reference>
<evidence type="ECO:0000256" key="15">
    <source>
        <dbReference type="HAMAP-Rule" id="MF_01113"/>
    </source>
</evidence>
<dbReference type="GO" id="GO:0042276">
    <property type="term" value="P:error-prone translesion synthesis"/>
    <property type="evidence" value="ECO:0007669"/>
    <property type="project" value="TreeGrafter"/>
</dbReference>
<dbReference type="InterPro" id="IPR022880">
    <property type="entry name" value="DNApol_IV"/>
</dbReference>
<evidence type="ECO:0000256" key="2">
    <source>
        <dbReference type="ARBA" id="ARBA00010945"/>
    </source>
</evidence>
<keyword evidence="8 15" id="KW-0479">Metal-binding</keyword>
<evidence type="ECO:0000256" key="9">
    <source>
        <dbReference type="ARBA" id="ARBA00022763"/>
    </source>
</evidence>
<feature type="site" description="Substrate discrimination" evidence="15">
    <location>
        <position position="14"/>
    </location>
</feature>
<comment type="subunit">
    <text evidence="15">Monomer.</text>
</comment>
<feature type="active site" evidence="15">
    <location>
        <position position="105"/>
    </location>
</feature>
<comment type="function">
    <text evidence="15">Poorly processive, error-prone DNA polymerase involved in untargeted mutagenesis. Copies undamaged DNA at stalled replication forks, which arise in vivo from mismatched or misaligned primer ends. These misaligned primers can be extended by PolIV. Exhibits no 3'-5' exonuclease (proofreading) activity. May be involved in translesional synthesis, in conjunction with the beta clamp from PolIII.</text>
</comment>
<keyword evidence="4 15" id="KW-0963">Cytoplasm</keyword>
<evidence type="ECO:0000256" key="7">
    <source>
        <dbReference type="ARBA" id="ARBA00022705"/>
    </source>
</evidence>
<dbReference type="Gene3D" id="3.30.1490.100">
    <property type="entry name" value="DNA polymerase, Y-family, little finger domain"/>
    <property type="match status" value="1"/>
</dbReference>
<evidence type="ECO:0000256" key="8">
    <source>
        <dbReference type="ARBA" id="ARBA00022723"/>
    </source>
</evidence>
<comment type="catalytic activity">
    <reaction evidence="14 15">
        <text>DNA(n) + a 2'-deoxyribonucleoside 5'-triphosphate = DNA(n+1) + diphosphate</text>
        <dbReference type="Rhea" id="RHEA:22508"/>
        <dbReference type="Rhea" id="RHEA-COMP:17339"/>
        <dbReference type="Rhea" id="RHEA-COMP:17340"/>
        <dbReference type="ChEBI" id="CHEBI:33019"/>
        <dbReference type="ChEBI" id="CHEBI:61560"/>
        <dbReference type="ChEBI" id="CHEBI:173112"/>
        <dbReference type="EC" id="2.7.7.7"/>
    </reaction>
</comment>
<dbReference type="RefSeq" id="WP_144431337.1">
    <property type="nucleotide sequence ID" value="NZ_CP013067.1"/>
</dbReference>
<feature type="domain" description="UmuC" evidence="16">
    <location>
        <begin position="5"/>
        <end position="186"/>
    </location>
</feature>
<dbReference type="GO" id="GO:0003684">
    <property type="term" value="F:damaged DNA binding"/>
    <property type="evidence" value="ECO:0007669"/>
    <property type="project" value="InterPro"/>
</dbReference>
<dbReference type="SUPFAM" id="SSF100879">
    <property type="entry name" value="Lesion bypass DNA polymerase (Y-family), little finger domain"/>
    <property type="match status" value="1"/>
</dbReference>
<keyword evidence="5 15" id="KW-0808">Transferase</keyword>
<protein>
    <recommendedName>
        <fullName evidence="15">DNA polymerase IV</fullName>
        <shortName evidence="15">Pol IV</shortName>
        <ecNumber evidence="15">2.7.7.7</ecNumber>
    </recommendedName>
</protein>
<dbReference type="Gene3D" id="3.30.70.270">
    <property type="match status" value="1"/>
</dbReference>
<dbReference type="PANTHER" id="PTHR11076">
    <property type="entry name" value="DNA REPAIR POLYMERASE UMUC / TRANSFERASE FAMILY MEMBER"/>
    <property type="match status" value="1"/>
</dbReference>
<dbReference type="Gene3D" id="3.40.1170.60">
    <property type="match status" value="1"/>
</dbReference>
<keyword evidence="11 15" id="KW-0239">DNA-directed DNA polymerase</keyword>
<evidence type="ECO:0000259" key="16">
    <source>
        <dbReference type="PROSITE" id="PS50173"/>
    </source>
</evidence>
<dbReference type="CDD" id="cd03586">
    <property type="entry name" value="PolY_Pol_IV_kappa"/>
    <property type="match status" value="1"/>
</dbReference>
<evidence type="ECO:0000256" key="3">
    <source>
        <dbReference type="ARBA" id="ARBA00022457"/>
    </source>
</evidence>
<dbReference type="EMBL" id="CP013067">
    <property type="protein sequence ID" value="ALP43645.1"/>
    <property type="molecule type" value="Genomic_DNA"/>
</dbReference>
<dbReference type="Pfam" id="PF11799">
    <property type="entry name" value="IMS_C"/>
    <property type="match status" value="1"/>
</dbReference>
<evidence type="ECO:0000256" key="4">
    <source>
        <dbReference type="ARBA" id="ARBA00022490"/>
    </source>
</evidence>
<accession>A0A0S2SPG7</accession>
<dbReference type="Gene3D" id="1.10.150.20">
    <property type="entry name" value="5' to 3' exonuclease, C-terminal subdomain"/>
    <property type="match status" value="1"/>
</dbReference>
<dbReference type="FunFam" id="3.40.1170.60:FF:000001">
    <property type="entry name" value="DNA polymerase IV"/>
    <property type="match status" value="1"/>
</dbReference>
<dbReference type="InterPro" id="IPR017961">
    <property type="entry name" value="DNA_pol_Y-fam_little_finger"/>
</dbReference>
<evidence type="ECO:0000256" key="1">
    <source>
        <dbReference type="ARBA" id="ARBA00004496"/>
    </source>
</evidence>
<feature type="binding site" evidence="15">
    <location>
        <position position="104"/>
    </location>
    <ligand>
        <name>Mg(2+)</name>
        <dbReference type="ChEBI" id="CHEBI:18420"/>
    </ligand>
</feature>
<dbReference type="GO" id="GO:0000287">
    <property type="term" value="F:magnesium ion binding"/>
    <property type="evidence" value="ECO:0007669"/>
    <property type="project" value="UniProtKB-UniRule"/>
</dbReference>
<organism evidence="17 18">
    <name type="scientific">Aeromonas schubertii</name>
    <dbReference type="NCBI Taxonomy" id="652"/>
    <lineage>
        <taxon>Bacteria</taxon>
        <taxon>Pseudomonadati</taxon>
        <taxon>Pseudomonadota</taxon>
        <taxon>Gammaproteobacteria</taxon>
        <taxon>Aeromonadales</taxon>
        <taxon>Aeromonadaceae</taxon>
        <taxon>Aeromonas</taxon>
    </lineage>
</organism>
<dbReference type="InterPro" id="IPR050116">
    <property type="entry name" value="DNA_polymerase-Y"/>
</dbReference>
<evidence type="ECO:0000313" key="17">
    <source>
        <dbReference type="EMBL" id="ALP43645.1"/>
    </source>
</evidence>
<dbReference type="NCBIfam" id="NF002677">
    <property type="entry name" value="PRK02406.1"/>
    <property type="match status" value="1"/>
</dbReference>
<dbReference type="Pfam" id="PF00817">
    <property type="entry name" value="IMS"/>
    <property type="match status" value="1"/>
</dbReference>
<dbReference type="InterPro" id="IPR036775">
    <property type="entry name" value="DNA_pol_Y-fam_lit_finger_sf"/>
</dbReference>
<dbReference type="GO" id="GO:0006281">
    <property type="term" value="P:DNA repair"/>
    <property type="evidence" value="ECO:0007669"/>
    <property type="project" value="UniProtKB-UniRule"/>
</dbReference>
<evidence type="ECO:0000256" key="14">
    <source>
        <dbReference type="ARBA" id="ARBA00049244"/>
    </source>
</evidence>
<evidence type="ECO:0000256" key="5">
    <source>
        <dbReference type="ARBA" id="ARBA00022679"/>
    </source>
</evidence>
<evidence type="ECO:0000256" key="10">
    <source>
        <dbReference type="ARBA" id="ARBA00022842"/>
    </source>
</evidence>
<keyword evidence="10 15" id="KW-0460">Magnesium</keyword>
<dbReference type="PROSITE" id="PS50173">
    <property type="entry name" value="UMUC"/>
    <property type="match status" value="1"/>
</dbReference>
<dbReference type="AlphaFoldDB" id="A0A0S2SPG7"/>
<sequence>MGRKIIHIDMDCFYAAVEMRDDPALREVPMAIGGSVEHRGVISTCNYVARRFGVRSAMPTAVARRLCPPLVLLPGRLAYYKEVSGQLHDIFRRYTSLIEPLSLDEAYLDVTECPLLGGSATRIAAEIRERIREELALTASAGVAPNKFLAKIGSERNKPDGQFVIAPHQVDEFVCQLPLSQIPGVGRKSAERMAALGFITCEDLRALDLERARRLWGKPGEALLERAWGRDERPVEVSRERKSVGVETTLDEDLPSHEPLVLTCLEALWPELLRRLERHQGRRPVRGVGIKLKFADFQQTTVYRSCDRPDAALLPTLLREGLLRARGRGIRLVGVVVGVGDSSEQLALDL</sequence>
<dbReference type="EC" id="2.7.7.7" evidence="15"/>
<dbReference type="HAMAP" id="MF_01113">
    <property type="entry name" value="DNApol_IV"/>
    <property type="match status" value="1"/>
</dbReference>
<reference evidence="18" key="1">
    <citation type="submission" date="2015-10" db="EMBL/GenBank/DDBJ databases">
        <title>Complete Genome Sequence of Aeromonas schubertii strain WL1483.</title>
        <authorList>
            <person name="Liu L."/>
        </authorList>
    </citation>
    <scope>NUCLEOTIDE SEQUENCE [LARGE SCALE GENOMIC DNA]</scope>
    <source>
        <strain evidence="18">WL1483</strain>
    </source>
</reference>
<evidence type="ECO:0000313" key="18">
    <source>
        <dbReference type="Proteomes" id="UP000058114"/>
    </source>
</evidence>
<keyword evidence="7 15" id="KW-0235">DNA replication</keyword>